<dbReference type="Proteomes" id="UP000030653">
    <property type="component" value="Unassembled WGS sequence"/>
</dbReference>
<feature type="transmembrane region" description="Helical" evidence="1">
    <location>
        <begin position="6"/>
        <end position="29"/>
    </location>
</feature>
<dbReference type="PANTHER" id="PTHR14969:SF13">
    <property type="entry name" value="AT30094P"/>
    <property type="match status" value="1"/>
</dbReference>
<keyword evidence="1" id="KW-1133">Transmembrane helix</keyword>
<dbReference type="OrthoDB" id="302705at2759"/>
<reference evidence="3 4" key="1">
    <citation type="journal article" date="2012" name="Science">
        <title>The Paleozoic origin of enzymatic lignin decomposition reconstructed from 31 fungal genomes.</title>
        <authorList>
            <person name="Floudas D."/>
            <person name="Binder M."/>
            <person name="Riley R."/>
            <person name="Barry K."/>
            <person name="Blanchette R.A."/>
            <person name="Henrissat B."/>
            <person name="Martinez A.T."/>
            <person name="Otillar R."/>
            <person name="Spatafora J.W."/>
            <person name="Yadav J.S."/>
            <person name="Aerts A."/>
            <person name="Benoit I."/>
            <person name="Boyd A."/>
            <person name="Carlson A."/>
            <person name="Copeland A."/>
            <person name="Coutinho P.M."/>
            <person name="de Vries R.P."/>
            <person name="Ferreira P."/>
            <person name="Findley K."/>
            <person name="Foster B."/>
            <person name="Gaskell J."/>
            <person name="Glotzer D."/>
            <person name="Gorecki P."/>
            <person name="Heitman J."/>
            <person name="Hesse C."/>
            <person name="Hori C."/>
            <person name="Igarashi K."/>
            <person name="Jurgens J.A."/>
            <person name="Kallen N."/>
            <person name="Kersten P."/>
            <person name="Kohler A."/>
            <person name="Kuees U."/>
            <person name="Kumar T.K.A."/>
            <person name="Kuo A."/>
            <person name="LaButti K."/>
            <person name="Larrondo L.F."/>
            <person name="Lindquist E."/>
            <person name="Ling A."/>
            <person name="Lombard V."/>
            <person name="Lucas S."/>
            <person name="Lundell T."/>
            <person name="Martin R."/>
            <person name="McLaughlin D.J."/>
            <person name="Morgenstern I."/>
            <person name="Morin E."/>
            <person name="Murat C."/>
            <person name="Nagy L.G."/>
            <person name="Nolan M."/>
            <person name="Ohm R.A."/>
            <person name="Patyshakuliyeva A."/>
            <person name="Rokas A."/>
            <person name="Ruiz-Duenas F.J."/>
            <person name="Sabat G."/>
            <person name="Salamov A."/>
            <person name="Samejima M."/>
            <person name="Schmutz J."/>
            <person name="Slot J.C."/>
            <person name="St John F."/>
            <person name="Stenlid J."/>
            <person name="Sun H."/>
            <person name="Sun S."/>
            <person name="Syed K."/>
            <person name="Tsang A."/>
            <person name="Wiebenga A."/>
            <person name="Young D."/>
            <person name="Pisabarro A."/>
            <person name="Eastwood D.C."/>
            <person name="Martin F."/>
            <person name="Cullen D."/>
            <person name="Grigoriev I.V."/>
            <person name="Hibbett D.S."/>
        </authorList>
    </citation>
    <scope>NUCLEOTIDE SEQUENCE [LARGE SCALE GENOMIC DNA]</scope>
    <source>
        <strain evidence="3 4">DJM-731 SS1</strain>
    </source>
</reference>
<keyword evidence="1" id="KW-0812">Transmembrane</keyword>
<dbReference type="InterPro" id="IPR036938">
    <property type="entry name" value="PAP2/HPO_sf"/>
</dbReference>
<keyword evidence="4" id="KW-1185">Reference proteome</keyword>
<organism evidence="3 4">
    <name type="scientific">Dacryopinax primogenitus (strain DJM 731)</name>
    <name type="common">Brown rot fungus</name>
    <dbReference type="NCBI Taxonomy" id="1858805"/>
    <lineage>
        <taxon>Eukaryota</taxon>
        <taxon>Fungi</taxon>
        <taxon>Dikarya</taxon>
        <taxon>Basidiomycota</taxon>
        <taxon>Agaricomycotina</taxon>
        <taxon>Dacrymycetes</taxon>
        <taxon>Dacrymycetales</taxon>
        <taxon>Dacrymycetaceae</taxon>
        <taxon>Dacryopinax</taxon>
    </lineage>
</organism>
<evidence type="ECO:0000256" key="1">
    <source>
        <dbReference type="SAM" id="Phobius"/>
    </source>
</evidence>
<evidence type="ECO:0000313" key="3">
    <source>
        <dbReference type="EMBL" id="EJU00026.1"/>
    </source>
</evidence>
<dbReference type="RefSeq" id="XP_040626923.1">
    <property type="nucleotide sequence ID" value="XM_040770422.1"/>
</dbReference>
<dbReference type="PANTHER" id="PTHR14969">
    <property type="entry name" value="SPHINGOSINE-1-PHOSPHATE PHOSPHOHYDROLASE"/>
    <property type="match status" value="1"/>
</dbReference>
<evidence type="ECO:0000313" key="4">
    <source>
        <dbReference type="Proteomes" id="UP000030653"/>
    </source>
</evidence>
<dbReference type="STRING" id="1858805.M5FRY5"/>
<dbReference type="InterPro" id="IPR000326">
    <property type="entry name" value="PAP2/HPO"/>
</dbReference>
<accession>M5FRY5</accession>
<protein>
    <recommendedName>
        <fullName evidence="2">Phosphatidic acid phosphatase type 2/haloperoxidase domain-containing protein</fullName>
    </recommendedName>
</protein>
<evidence type="ECO:0000259" key="2">
    <source>
        <dbReference type="Pfam" id="PF01569"/>
    </source>
</evidence>
<dbReference type="Gene3D" id="1.20.144.10">
    <property type="entry name" value="Phosphatidic acid phosphatase type 2/haloperoxidase"/>
    <property type="match status" value="1"/>
</dbReference>
<proteinExistence type="predicted"/>
<dbReference type="GeneID" id="63685484"/>
<feature type="domain" description="Phosphatidic acid phosphatase type 2/haloperoxidase" evidence="2">
    <location>
        <begin position="85"/>
        <end position="188"/>
    </location>
</feature>
<feature type="transmembrane region" description="Helical" evidence="1">
    <location>
        <begin position="137"/>
        <end position="156"/>
    </location>
</feature>
<feature type="transmembrane region" description="Helical" evidence="1">
    <location>
        <begin position="106"/>
        <end position="125"/>
    </location>
</feature>
<dbReference type="SUPFAM" id="SSF48317">
    <property type="entry name" value="Acid phosphatase/Vanadium-dependent haloperoxidase"/>
    <property type="match status" value="1"/>
</dbReference>
<sequence length="206" mass="22302">MTVKSPWYLLPLSKANILVSTGTFLYVILTRSFHAAYFGIGTLLCSLSGTPPPPPALSLPVTANPHYALAKALKRLLRHPRPPGSPRPLTYGMPSTHTSAMAFQSLYLTLSSLFLSFTALSFLPLPLLPTPASPPEWLRLALPGLYVPYALAVAASRITMGHHTLPQVLGGALWGVVFAAGWWALWPWAKELGEKVLPWLGGRVVS</sequence>
<name>M5FRY5_DACPD</name>
<dbReference type="AlphaFoldDB" id="M5FRY5"/>
<dbReference type="Pfam" id="PF01569">
    <property type="entry name" value="PAP2"/>
    <property type="match status" value="1"/>
</dbReference>
<dbReference type="GO" id="GO:0042392">
    <property type="term" value="F:sphingosine-1-phosphate phosphatase activity"/>
    <property type="evidence" value="ECO:0007669"/>
    <property type="project" value="TreeGrafter"/>
</dbReference>
<dbReference type="HOGENOM" id="CLU_118210_0_0_1"/>
<dbReference type="EMBL" id="JH795868">
    <property type="protein sequence ID" value="EJU00026.1"/>
    <property type="molecule type" value="Genomic_DNA"/>
</dbReference>
<gene>
    <name evidence="3" type="ORF">DACRYDRAFT_117624</name>
</gene>
<keyword evidence="1" id="KW-0472">Membrane</keyword>
<feature type="transmembrane region" description="Helical" evidence="1">
    <location>
        <begin position="168"/>
        <end position="189"/>
    </location>
</feature>